<dbReference type="PANTHER" id="PTHR43531">
    <property type="entry name" value="PROTEIN ICFG"/>
    <property type="match status" value="1"/>
</dbReference>
<proteinExistence type="inferred from homology"/>
<evidence type="ECO:0000259" key="5">
    <source>
        <dbReference type="PROSITE" id="PS50111"/>
    </source>
</evidence>
<name>A0A1H6C205_9BACT</name>
<keyword evidence="6" id="KW-0675">Receptor</keyword>
<keyword evidence="7" id="KW-1185">Reference proteome</keyword>
<dbReference type="OrthoDB" id="113130at2"/>
<dbReference type="AlphaFoldDB" id="A0A1H6C205"/>
<dbReference type="PANTHER" id="PTHR43531:SF14">
    <property type="entry name" value="METHYL-ACCEPTING CHEMOTAXIS PROTEIN I-RELATED"/>
    <property type="match status" value="1"/>
</dbReference>
<dbReference type="SUPFAM" id="SSF58104">
    <property type="entry name" value="Methyl-accepting chemotaxis protein (MCP) signaling domain"/>
    <property type="match status" value="1"/>
</dbReference>
<evidence type="ECO:0000313" key="7">
    <source>
        <dbReference type="Proteomes" id="UP000236728"/>
    </source>
</evidence>
<dbReference type="Pfam" id="PF00015">
    <property type="entry name" value="MCPsignal"/>
    <property type="match status" value="1"/>
</dbReference>
<dbReference type="EMBL" id="FNVA01000008">
    <property type="protein sequence ID" value="SEG66727.1"/>
    <property type="molecule type" value="Genomic_DNA"/>
</dbReference>
<dbReference type="Pfam" id="PF12729">
    <property type="entry name" value="4HB_MCP_1"/>
    <property type="match status" value="1"/>
</dbReference>
<gene>
    <name evidence="6" type="ORF">SAMN05421819_4153</name>
</gene>
<dbReference type="Gene3D" id="1.10.287.950">
    <property type="entry name" value="Methyl-accepting chemotaxis protein"/>
    <property type="match status" value="1"/>
</dbReference>
<keyword evidence="1" id="KW-0488">Methylation</keyword>
<dbReference type="InterPro" id="IPR051310">
    <property type="entry name" value="MCP_chemotaxis"/>
</dbReference>
<keyword evidence="4" id="KW-0472">Membrane</keyword>
<dbReference type="GO" id="GO:0007165">
    <property type="term" value="P:signal transduction"/>
    <property type="evidence" value="ECO:0007669"/>
    <property type="project" value="UniProtKB-KW"/>
</dbReference>
<dbReference type="GO" id="GO:0004888">
    <property type="term" value="F:transmembrane signaling receptor activity"/>
    <property type="evidence" value="ECO:0007669"/>
    <property type="project" value="InterPro"/>
</dbReference>
<dbReference type="PROSITE" id="PS50111">
    <property type="entry name" value="CHEMOTAXIS_TRANSDUC_2"/>
    <property type="match status" value="1"/>
</dbReference>
<dbReference type="Proteomes" id="UP000236728">
    <property type="component" value="Unassembled WGS sequence"/>
</dbReference>
<dbReference type="GO" id="GO:0006935">
    <property type="term" value="P:chemotaxis"/>
    <property type="evidence" value="ECO:0007669"/>
    <property type="project" value="InterPro"/>
</dbReference>
<dbReference type="GO" id="GO:0005886">
    <property type="term" value="C:plasma membrane"/>
    <property type="evidence" value="ECO:0007669"/>
    <property type="project" value="TreeGrafter"/>
</dbReference>
<comment type="similarity">
    <text evidence="2">Belongs to the methyl-accepting chemotaxis (MCP) protein family.</text>
</comment>
<dbReference type="RefSeq" id="WP_103934992.1">
    <property type="nucleotide sequence ID" value="NZ_FNVA01000008.1"/>
</dbReference>
<evidence type="ECO:0000256" key="2">
    <source>
        <dbReference type="ARBA" id="ARBA00029447"/>
    </source>
</evidence>
<feature type="transmembrane region" description="Helical" evidence="4">
    <location>
        <begin position="7"/>
        <end position="27"/>
    </location>
</feature>
<dbReference type="InterPro" id="IPR024478">
    <property type="entry name" value="HlyB_4HB_MCP"/>
</dbReference>
<evidence type="ECO:0000256" key="4">
    <source>
        <dbReference type="SAM" id="Phobius"/>
    </source>
</evidence>
<evidence type="ECO:0000256" key="1">
    <source>
        <dbReference type="ARBA" id="ARBA00022481"/>
    </source>
</evidence>
<sequence length="482" mass="50874">MTIGKKLFTSFGAMLGLTLFIGGVAIWNVGDLGASVDRLGHHYSRNIYLTGAMNTIGADGLATTNGLLLSAHRNDLEAARRADEHYAEDVAEMTKYVDEFISETSRPELRALAQQEILDKLKFVGEGTHTMFEMVQRGRLAEADALYDEKLMPVVAAIRESGEKLAENENQGASKYADNASAAVGPERTLSVVLMLLSVVIGAFLIYSIRGINASLSATVVSLAEGCDQILGAATQVAESSQSLARDTSEQAAMIEETSASSEQVNAMARRNTESARNATALVNEAVASTEQSKRAVADCVVAMDAIGESSTQIAKILQVIDKIAFQTNILALNAAVEAARAGEAGAGFAVVAEEVRNLAQRCAGASEEITVLIDKSVGNSHAGRATMGTVVESGEKVNQVFVSMKLLVEEIGLSSEEQGQGIDQIGRSIRRMEQGTQKSAANAEQSAAAAEQLNAQSDCLRDVAAGLSAMVGAEAVAVRRR</sequence>
<reference evidence="6 7" key="1">
    <citation type="submission" date="2016-10" db="EMBL/GenBank/DDBJ databases">
        <authorList>
            <person name="de Groot N.N."/>
        </authorList>
    </citation>
    <scope>NUCLEOTIDE SEQUENCE [LARGE SCALE GENOMIC DNA]</scope>
    <source>
        <strain evidence="6 7">DSM 22489</strain>
    </source>
</reference>
<dbReference type="SMART" id="SM00283">
    <property type="entry name" value="MA"/>
    <property type="match status" value="1"/>
</dbReference>
<keyword evidence="3" id="KW-0807">Transducer</keyword>
<feature type="transmembrane region" description="Helical" evidence="4">
    <location>
        <begin position="47"/>
        <end position="71"/>
    </location>
</feature>
<dbReference type="InterPro" id="IPR004090">
    <property type="entry name" value="Chemotax_Me-accpt_rcpt"/>
</dbReference>
<keyword evidence="4" id="KW-0812">Transmembrane</keyword>
<feature type="transmembrane region" description="Helical" evidence="4">
    <location>
        <begin position="190"/>
        <end position="209"/>
    </location>
</feature>
<dbReference type="InterPro" id="IPR004089">
    <property type="entry name" value="MCPsignal_dom"/>
</dbReference>
<feature type="domain" description="Methyl-accepting transducer" evidence="5">
    <location>
        <begin position="226"/>
        <end position="455"/>
    </location>
</feature>
<evidence type="ECO:0000256" key="3">
    <source>
        <dbReference type="PROSITE-ProRule" id="PRU00284"/>
    </source>
</evidence>
<keyword evidence="4" id="KW-1133">Transmembrane helix</keyword>
<dbReference type="PRINTS" id="PR00260">
    <property type="entry name" value="CHEMTRNSDUCR"/>
</dbReference>
<protein>
    <submittedName>
        <fullName evidence="6">Methyl-accepting chemotaxis protein/methyl-accepting chemotaxis protein-1, serine sensor receptor</fullName>
    </submittedName>
</protein>
<accession>A0A1H6C205</accession>
<evidence type="ECO:0000313" key="6">
    <source>
        <dbReference type="EMBL" id="SEG66727.1"/>
    </source>
</evidence>
<organism evidence="6 7">
    <name type="scientific">Bryocella elongata</name>
    <dbReference type="NCBI Taxonomy" id="863522"/>
    <lineage>
        <taxon>Bacteria</taxon>
        <taxon>Pseudomonadati</taxon>
        <taxon>Acidobacteriota</taxon>
        <taxon>Terriglobia</taxon>
        <taxon>Terriglobales</taxon>
        <taxon>Acidobacteriaceae</taxon>
        <taxon>Bryocella</taxon>
    </lineage>
</organism>